<accession>A0A9W6C980</accession>
<proteinExistence type="predicted"/>
<dbReference type="Gene3D" id="3.40.50.720">
    <property type="entry name" value="NAD(P)-binding Rossmann-like Domain"/>
    <property type="match status" value="1"/>
</dbReference>
<comment type="caution">
    <text evidence="1">The sequence shown here is derived from an EMBL/GenBank/DDBJ whole genome shotgun (WGS) entry which is preliminary data.</text>
</comment>
<name>A0A9W6C980_9FIRM</name>
<dbReference type="InterPro" id="IPR003462">
    <property type="entry name" value="ODC_Mu_crystall"/>
</dbReference>
<dbReference type="PIRSF" id="PIRSF001439">
    <property type="entry name" value="CryM"/>
    <property type="match status" value="1"/>
</dbReference>
<dbReference type="InterPro" id="IPR023401">
    <property type="entry name" value="ODC_N"/>
</dbReference>
<dbReference type="Gene3D" id="3.30.1780.10">
    <property type="entry name" value="ornithine cyclodeaminase, domain 1"/>
    <property type="match status" value="1"/>
</dbReference>
<dbReference type="SUPFAM" id="SSF51735">
    <property type="entry name" value="NAD(P)-binding Rossmann-fold domains"/>
    <property type="match status" value="1"/>
</dbReference>
<dbReference type="EMBL" id="BSBO01000048">
    <property type="protein sequence ID" value="GLG06132.1"/>
    <property type="molecule type" value="Genomic_DNA"/>
</dbReference>
<dbReference type="NCBIfam" id="NF004848">
    <property type="entry name" value="PRK06199.1"/>
    <property type="match status" value="1"/>
</dbReference>
<dbReference type="Proteomes" id="UP001145145">
    <property type="component" value="Unassembled WGS sequence"/>
</dbReference>
<protein>
    <submittedName>
        <fullName evidence="1">Ornithine cyclodeaminase</fullName>
    </submittedName>
</protein>
<gene>
    <name evidence="1" type="ORF">Selli1_33060</name>
</gene>
<evidence type="ECO:0000313" key="2">
    <source>
        <dbReference type="Proteomes" id="UP001145145"/>
    </source>
</evidence>
<evidence type="ECO:0000313" key="1">
    <source>
        <dbReference type="EMBL" id="GLG06132.1"/>
    </source>
</evidence>
<dbReference type="RefSeq" id="WP_281874135.1">
    <property type="nucleotide sequence ID" value="NZ_BSBO01000048.1"/>
</dbReference>
<dbReference type="PANTHER" id="PTHR13812:SF19">
    <property type="entry name" value="KETIMINE REDUCTASE MU-CRYSTALLIN"/>
    <property type="match status" value="1"/>
</dbReference>
<dbReference type="InterPro" id="IPR036291">
    <property type="entry name" value="NAD(P)-bd_dom_sf"/>
</dbReference>
<keyword evidence="2" id="KW-1185">Reference proteome</keyword>
<organism evidence="1 2">
    <name type="scientific">Sellimonas catena</name>
    <dbReference type="NCBI Taxonomy" id="2994035"/>
    <lineage>
        <taxon>Bacteria</taxon>
        <taxon>Bacillati</taxon>
        <taxon>Bacillota</taxon>
        <taxon>Clostridia</taxon>
        <taxon>Lachnospirales</taxon>
        <taxon>Lachnospiraceae</taxon>
        <taxon>Sellimonas</taxon>
    </lineage>
</organism>
<dbReference type="PANTHER" id="PTHR13812">
    <property type="entry name" value="KETIMINE REDUCTASE MU-CRYSTALLIN"/>
    <property type="match status" value="1"/>
</dbReference>
<sequence length="378" mass="42275">MSGAISFRYLNEDDMIQAGVRDMGKCIESMEEMFALLDRGDYRMGGAHANEHGIKVVFPKVTEIENMPTDEPDKRFMAMPAYLGGKFHMFGIKCYGSNQKNKEKELPRSILMMSLMDVETGAPLAYMSANILSAMRTGAVAGVGFKYLSKKNPKIAGIVGPGTMSRYTLDALMLCQPSIREIKIKGRGKESIDIFLKMCKEKYPQIEKYTICESIQDACEESDIVYFGTTNATKFEDNPYINEKWLKKGALVISASALLVDTDFISDAEKCKVVADNYRMYEDWGEGRELPTQRTVSTLLGMGFYDAVQEGKLKKENITNIAEIICGEKSGRDTDEQIVLYAIGGMPIEDVAWGSECYKVAEEKNIGTSLCLWEQSRL</sequence>
<reference evidence="1 2" key="1">
    <citation type="journal article" date="2023" name="Int. J. Syst. Evol. Microbiol.">
        <title>Sellimonas catena sp. nov., isolated from human faeces.</title>
        <authorList>
            <person name="Hisatomi A."/>
            <person name="Ohkuma M."/>
            <person name="Sakamoto M."/>
        </authorList>
    </citation>
    <scope>NUCLEOTIDE SEQUENCE [LARGE SCALE GENOMIC DNA]</scope>
    <source>
        <strain evidence="1 2">12EGH17</strain>
    </source>
</reference>
<dbReference type="GO" id="GO:0005737">
    <property type="term" value="C:cytoplasm"/>
    <property type="evidence" value="ECO:0007669"/>
    <property type="project" value="TreeGrafter"/>
</dbReference>
<dbReference type="AlphaFoldDB" id="A0A9W6C980"/>
<dbReference type="Pfam" id="PF02423">
    <property type="entry name" value="OCD_Mu_crystall"/>
    <property type="match status" value="1"/>
</dbReference>